<comment type="caution">
    <text evidence="1">The sequence shown here is derived from an EMBL/GenBank/DDBJ whole genome shotgun (WGS) entry which is preliminary data.</text>
</comment>
<protein>
    <submittedName>
        <fullName evidence="1">Uncharacterized protein</fullName>
    </submittedName>
</protein>
<dbReference type="PROSITE" id="PS51257">
    <property type="entry name" value="PROKAR_LIPOPROTEIN"/>
    <property type="match status" value="1"/>
</dbReference>
<dbReference type="AlphaFoldDB" id="A0A0F9T6X0"/>
<evidence type="ECO:0000313" key="1">
    <source>
        <dbReference type="EMBL" id="KKN70692.1"/>
    </source>
</evidence>
<dbReference type="EMBL" id="LAZR01000399">
    <property type="protein sequence ID" value="KKN70692.1"/>
    <property type="molecule type" value="Genomic_DNA"/>
</dbReference>
<proteinExistence type="predicted"/>
<sequence>MSEPLKPCLKGHPAERFCTPSGTAVIACHKCGIRLTGVKKEITALWNRPSEDALQAEIAVLTSKLQIAEGRLTDVPEALAVARREGYRWVECDVCNGDGGVPSEYNPPESPDARYPIEYCPTCSGQGGKFVKEVTDG</sequence>
<organism evidence="1">
    <name type="scientific">marine sediment metagenome</name>
    <dbReference type="NCBI Taxonomy" id="412755"/>
    <lineage>
        <taxon>unclassified sequences</taxon>
        <taxon>metagenomes</taxon>
        <taxon>ecological metagenomes</taxon>
    </lineage>
</organism>
<gene>
    <name evidence="1" type="ORF">LCGC14_0428470</name>
</gene>
<reference evidence="1" key="1">
    <citation type="journal article" date="2015" name="Nature">
        <title>Complex archaea that bridge the gap between prokaryotes and eukaryotes.</title>
        <authorList>
            <person name="Spang A."/>
            <person name="Saw J.H."/>
            <person name="Jorgensen S.L."/>
            <person name="Zaremba-Niedzwiedzka K."/>
            <person name="Martijn J."/>
            <person name="Lind A.E."/>
            <person name="van Eijk R."/>
            <person name="Schleper C."/>
            <person name="Guy L."/>
            <person name="Ettema T.J."/>
        </authorList>
    </citation>
    <scope>NUCLEOTIDE SEQUENCE</scope>
</reference>
<accession>A0A0F9T6X0</accession>
<name>A0A0F9T6X0_9ZZZZ</name>